<evidence type="ECO:0000313" key="8">
    <source>
        <dbReference type="EMBL" id="OIR04918.1"/>
    </source>
</evidence>
<comment type="caution">
    <text evidence="8">The sequence shown here is derived from an EMBL/GenBank/DDBJ whole genome shotgun (WGS) entry which is preliminary data.</text>
</comment>
<comment type="subcellular location">
    <subcellularLocation>
        <location evidence="1">Cell membrane</location>
        <topology evidence="1">Multi-pass membrane protein</topology>
    </subcellularLocation>
</comment>
<dbReference type="InterPro" id="IPR051258">
    <property type="entry name" value="Diverse_Substrate_Transporter"/>
</dbReference>
<feature type="transmembrane region" description="Helical" evidence="6">
    <location>
        <begin position="135"/>
        <end position="156"/>
    </location>
</feature>
<dbReference type="InterPro" id="IPR000620">
    <property type="entry name" value="EamA_dom"/>
</dbReference>
<dbReference type="InterPro" id="IPR037185">
    <property type="entry name" value="EmrE-like"/>
</dbReference>
<feature type="transmembrane region" description="Helical" evidence="6">
    <location>
        <begin position="168"/>
        <end position="187"/>
    </location>
</feature>
<feature type="transmembrane region" description="Helical" evidence="6">
    <location>
        <begin position="42"/>
        <end position="60"/>
    </location>
</feature>
<keyword evidence="5 6" id="KW-0472">Membrane</keyword>
<dbReference type="GO" id="GO:0005886">
    <property type="term" value="C:plasma membrane"/>
    <property type="evidence" value="ECO:0007669"/>
    <property type="project" value="UniProtKB-SubCell"/>
</dbReference>
<dbReference type="PANTHER" id="PTHR42920">
    <property type="entry name" value="OS03G0707200 PROTEIN-RELATED"/>
    <property type="match status" value="1"/>
</dbReference>
<keyword evidence="3 6" id="KW-0812">Transmembrane</keyword>
<name>A0A1J5SY20_9ZZZZ</name>
<dbReference type="PANTHER" id="PTHR42920:SF5">
    <property type="entry name" value="EAMA DOMAIN-CONTAINING PROTEIN"/>
    <property type="match status" value="1"/>
</dbReference>
<reference evidence="8" key="1">
    <citation type="submission" date="2016-10" db="EMBL/GenBank/DDBJ databases">
        <title>Sequence of Gallionella enrichment culture.</title>
        <authorList>
            <person name="Poehlein A."/>
            <person name="Muehling M."/>
            <person name="Daniel R."/>
        </authorList>
    </citation>
    <scope>NUCLEOTIDE SEQUENCE</scope>
</reference>
<organism evidence="8">
    <name type="scientific">mine drainage metagenome</name>
    <dbReference type="NCBI Taxonomy" id="410659"/>
    <lineage>
        <taxon>unclassified sequences</taxon>
        <taxon>metagenomes</taxon>
        <taxon>ecological metagenomes</taxon>
    </lineage>
</organism>
<feature type="domain" description="EamA" evidence="7">
    <location>
        <begin position="74"/>
        <end position="210"/>
    </location>
</feature>
<feature type="transmembrane region" description="Helical" evidence="6">
    <location>
        <begin position="72"/>
        <end position="92"/>
    </location>
</feature>
<feature type="transmembrane region" description="Helical" evidence="6">
    <location>
        <begin position="193"/>
        <end position="212"/>
    </location>
</feature>
<feature type="transmembrane region" description="Helical" evidence="6">
    <location>
        <begin position="104"/>
        <end position="123"/>
    </location>
</feature>
<keyword evidence="2" id="KW-1003">Cell membrane</keyword>
<accession>A0A1J5SY20</accession>
<gene>
    <name evidence="8" type="primary">yijE_4</name>
    <name evidence="8" type="ORF">GALL_130080</name>
</gene>
<proteinExistence type="predicted"/>
<dbReference type="AlphaFoldDB" id="A0A1J5SY20"/>
<keyword evidence="4 6" id="KW-1133">Transmembrane helix</keyword>
<sequence>MLLDFAGLVYVTASLERVILYVYPTVVVVLSALLFKHRISKSVYFALLATYAGVALVVGHDIFTLKTGSADTMLGAALVLASAVFYAVYLLMSGRLIPRVGASSFTAYTMLVATVTSGTYYAITAHHASILHLPIQVYWLSLLMAVIATVMPAILLNIGIHRIGSSKASLISSVGPVSTIFLAYIFLGESVTLLQLAGTGLVLIGVLAISLTKK</sequence>
<dbReference type="EMBL" id="MLJW01000054">
    <property type="protein sequence ID" value="OIR04918.1"/>
    <property type="molecule type" value="Genomic_DNA"/>
</dbReference>
<evidence type="ECO:0000259" key="7">
    <source>
        <dbReference type="Pfam" id="PF00892"/>
    </source>
</evidence>
<evidence type="ECO:0000256" key="6">
    <source>
        <dbReference type="SAM" id="Phobius"/>
    </source>
</evidence>
<evidence type="ECO:0000256" key="2">
    <source>
        <dbReference type="ARBA" id="ARBA00022475"/>
    </source>
</evidence>
<dbReference type="Pfam" id="PF00892">
    <property type="entry name" value="EamA"/>
    <property type="match status" value="1"/>
</dbReference>
<evidence type="ECO:0000256" key="1">
    <source>
        <dbReference type="ARBA" id="ARBA00004651"/>
    </source>
</evidence>
<protein>
    <submittedName>
        <fullName evidence="8">Putative inner membrane transporter yiJE</fullName>
    </submittedName>
</protein>
<evidence type="ECO:0000256" key="4">
    <source>
        <dbReference type="ARBA" id="ARBA00022989"/>
    </source>
</evidence>
<dbReference type="Gene3D" id="1.10.3730.20">
    <property type="match status" value="1"/>
</dbReference>
<dbReference type="SUPFAM" id="SSF103481">
    <property type="entry name" value="Multidrug resistance efflux transporter EmrE"/>
    <property type="match status" value="2"/>
</dbReference>
<evidence type="ECO:0000256" key="3">
    <source>
        <dbReference type="ARBA" id="ARBA00022692"/>
    </source>
</evidence>
<feature type="transmembrane region" description="Helical" evidence="6">
    <location>
        <begin position="18"/>
        <end position="35"/>
    </location>
</feature>
<evidence type="ECO:0000256" key="5">
    <source>
        <dbReference type="ARBA" id="ARBA00023136"/>
    </source>
</evidence>